<keyword evidence="3 4" id="KW-0822">Tryptophan biosynthesis</keyword>
<comment type="caution">
    <text evidence="4">Lacks conserved residue(s) required for the propagation of feature annotation.</text>
</comment>
<dbReference type="RefSeq" id="WP_158349454.1">
    <property type="nucleotide sequence ID" value="NZ_CP032996.1"/>
</dbReference>
<comment type="function">
    <text evidence="4">Catalyzes the transfer of the phosphoribosyl group of 5-phosphorylribose-1-pyrophosphate (PRPP) to anthranilate to yield N-(5'-phosphoribosyl)-anthranilate (PRA).</text>
</comment>
<dbReference type="Gene3D" id="1.20.970.10">
    <property type="entry name" value="Transferase, Pyrimidine Nucleoside Phosphorylase, Chain C"/>
    <property type="match status" value="1"/>
</dbReference>
<dbReference type="GO" id="GO:0005829">
    <property type="term" value="C:cytosol"/>
    <property type="evidence" value="ECO:0007669"/>
    <property type="project" value="TreeGrafter"/>
</dbReference>
<dbReference type="GO" id="GO:0004048">
    <property type="term" value="F:anthranilate phosphoribosyltransferase activity"/>
    <property type="evidence" value="ECO:0007669"/>
    <property type="project" value="UniProtKB-UniRule"/>
</dbReference>
<evidence type="ECO:0000259" key="5">
    <source>
        <dbReference type="Pfam" id="PF00591"/>
    </source>
</evidence>
<keyword evidence="2 4" id="KW-0808">Transferase</keyword>
<reference evidence="6 7" key="1">
    <citation type="submission" date="2018-10" db="EMBL/GenBank/DDBJ databases">
        <title>Comparative functional genomics of the obligate endosymbiont Buchnera aphidicola.</title>
        <authorList>
            <person name="Chong R.A."/>
        </authorList>
    </citation>
    <scope>NUCLEOTIDE SEQUENCE [LARGE SCALE GENOMIC DNA]</scope>
    <source>
        <strain evidence="6 7">Tma</strain>
    </source>
</reference>
<evidence type="ECO:0000313" key="6">
    <source>
        <dbReference type="EMBL" id="QCI27190.1"/>
    </source>
</evidence>
<feature type="binding site" evidence="4">
    <location>
        <position position="224"/>
    </location>
    <ligand>
        <name>Mg(2+)</name>
        <dbReference type="ChEBI" id="CHEBI:18420"/>
        <label>2</label>
    </ligand>
</feature>
<keyword evidence="4" id="KW-0460">Magnesium</keyword>
<dbReference type="GO" id="GO:0000287">
    <property type="term" value="F:magnesium ion binding"/>
    <property type="evidence" value="ECO:0007669"/>
    <property type="project" value="UniProtKB-UniRule"/>
</dbReference>
<dbReference type="InterPro" id="IPR035902">
    <property type="entry name" value="Nuc_phospho_transferase"/>
</dbReference>
<evidence type="ECO:0000256" key="1">
    <source>
        <dbReference type="ARBA" id="ARBA00022676"/>
    </source>
</evidence>
<dbReference type="SUPFAM" id="SSF52418">
    <property type="entry name" value="Nucleoside phosphorylase/phosphoribosyltransferase catalytic domain"/>
    <property type="match status" value="1"/>
</dbReference>
<dbReference type="PANTHER" id="PTHR43285:SF2">
    <property type="entry name" value="ANTHRANILATE PHOSPHORIBOSYLTRANSFERASE"/>
    <property type="match status" value="1"/>
</dbReference>
<proteinExistence type="inferred from homology"/>
<dbReference type="EMBL" id="CP032996">
    <property type="protein sequence ID" value="QCI27190.1"/>
    <property type="molecule type" value="Genomic_DNA"/>
</dbReference>
<evidence type="ECO:0000256" key="4">
    <source>
        <dbReference type="HAMAP-Rule" id="MF_00211"/>
    </source>
</evidence>
<keyword evidence="4" id="KW-0479">Metal-binding</keyword>
<comment type="catalytic activity">
    <reaction evidence="4">
        <text>N-(5-phospho-beta-D-ribosyl)anthranilate + diphosphate = 5-phospho-alpha-D-ribose 1-diphosphate + anthranilate</text>
        <dbReference type="Rhea" id="RHEA:11768"/>
        <dbReference type="ChEBI" id="CHEBI:16567"/>
        <dbReference type="ChEBI" id="CHEBI:18277"/>
        <dbReference type="ChEBI" id="CHEBI:33019"/>
        <dbReference type="ChEBI" id="CHEBI:58017"/>
        <dbReference type="EC" id="2.4.2.18"/>
    </reaction>
</comment>
<dbReference type="Proteomes" id="UP000298603">
    <property type="component" value="Chromosome"/>
</dbReference>
<dbReference type="InterPro" id="IPR005940">
    <property type="entry name" value="Anthranilate_Pribosyl_Tfrase"/>
</dbReference>
<feature type="binding site" evidence="4">
    <location>
        <position position="79"/>
    </location>
    <ligand>
        <name>anthranilate</name>
        <dbReference type="ChEBI" id="CHEBI:16567"/>
        <label>1</label>
    </ligand>
</feature>
<evidence type="ECO:0000256" key="3">
    <source>
        <dbReference type="ARBA" id="ARBA00022822"/>
    </source>
</evidence>
<protein>
    <recommendedName>
        <fullName evidence="4">Anthranilate phosphoribosyltransferase</fullName>
        <ecNumber evidence="4">2.4.2.18</ecNumber>
    </recommendedName>
</protein>
<feature type="binding site" evidence="4">
    <location>
        <begin position="107"/>
        <end position="115"/>
    </location>
    <ligand>
        <name>5-phospho-alpha-D-ribose 1-diphosphate</name>
        <dbReference type="ChEBI" id="CHEBI:58017"/>
    </ligand>
</feature>
<dbReference type="PANTHER" id="PTHR43285">
    <property type="entry name" value="ANTHRANILATE PHOSPHORIBOSYLTRANSFERASE"/>
    <property type="match status" value="1"/>
</dbReference>
<name>A0A4D6YM50_9GAMM</name>
<dbReference type="EC" id="2.4.2.18" evidence="4"/>
<gene>
    <name evidence="4 6" type="primary">trpD</name>
    <name evidence="6" type="ORF">D9V81_00985</name>
</gene>
<dbReference type="UniPathway" id="UPA00035">
    <property type="reaction ID" value="UER00041"/>
</dbReference>
<keyword evidence="4" id="KW-0057">Aromatic amino acid biosynthesis</keyword>
<feature type="binding site" evidence="4">
    <location>
        <position position="91"/>
    </location>
    <ligand>
        <name>Mg(2+)</name>
        <dbReference type="ChEBI" id="CHEBI:18420"/>
        <label>1</label>
    </ligand>
</feature>
<dbReference type="HAMAP" id="MF_00211">
    <property type="entry name" value="TrpD"/>
    <property type="match status" value="1"/>
</dbReference>
<feature type="binding site" evidence="4">
    <location>
        <position position="119"/>
    </location>
    <ligand>
        <name>5-phospho-alpha-D-ribose 1-diphosphate</name>
        <dbReference type="ChEBI" id="CHEBI:58017"/>
    </ligand>
</feature>
<comment type="similarity">
    <text evidence="4">Belongs to the anthranilate phosphoribosyltransferase family.</text>
</comment>
<evidence type="ECO:0000313" key="7">
    <source>
        <dbReference type="Proteomes" id="UP000298603"/>
    </source>
</evidence>
<dbReference type="GO" id="GO:0000162">
    <property type="term" value="P:L-tryptophan biosynthetic process"/>
    <property type="evidence" value="ECO:0007669"/>
    <property type="project" value="UniProtKB-UniRule"/>
</dbReference>
<feature type="binding site" evidence="4">
    <location>
        <begin position="89"/>
        <end position="92"/>
    </location>
    <ligand>
        <name>5-phospho-alpha-D-ribose 1-diphosphate</name>
        <dbReference type="ChEBI" id="CHEBI:58017"/>
    </ligand>
</feature>
<dbReference type="NCBIfam" id="TIGR01245">
    <property type="entry name" value="trpD"/>
    <property type="match status" value="1"/>
</dbReference>
<dbReference type="AlphaFoldDB" id="A0A4D6YM50"/>
<feature type="binding site" evidence="4">
    <location>
        <position position="79"/>
    </location>
    <ligand>
        <name>5-phospho-alpha-D-ribose 1-diphosphate</name>
        <dbReference type="ChEBI" id="CHEBI:58017"/>
    </ligand>
</feature>
<feature type="binding site" evidence="4">
    <location>
        <position position="224"/>
    </location>
    <ligand>
        <name>Mg(2+)</name>
        <dbReference type="ChEBI" id="CHEBI:18420"/>
        <label>1</label>
    </ligand>
</feature>
<dbReference type="OrthoDB" id="9806430at2"/>
<feature type="binding site" evidence="4">
    <location>
        <position position="165"/>
    </location>
    <ligand>
        <name>anthranilate</name>
        <dbReference type="ChEBI" id="CHEBI:16567"/>
        <label>2</label>
    </ligand>
</feature>
<keyword evidence="4" id="KW-0028">Amino-acid biosynthesis</keyword>
<dbReference type="Pfam" id="PF00591">
    <property type="entry name" value="Glycos_transf_3"/>
    <property type="match status" value="1"/>
</dbReference>
<dbReference type="SUPFAM" id="SSF47648">
    <property type="entry name" value="Nucleoside phosphorylase/phosphoribosyltransferase N-terminal domain"/>
    <property type="match status" value="1"/>
</dbReference>
<evidence type="ECO:0000256" key="2">
    <source>
        <dbReference type="ARBA" id="ARBA00022679"/>
    </source>
</evidence>
<sequence>MKKIFKKIYALKTCNELESYNLFKKIIKNKISVIKLTSILTILKIRLESINEIIGAIKCLQENSINFPKPKYLFADIAGTGGDHVNIINVSTLSALVVSSLGLKIIKHCNSGVSSQLGSADILKKNNINIKINPKESKKQLDKLNICFLYAPQYHFGFKYVTKIRKELKTRTIFNILGPLLNPSRPNYSVIGVYSPHLLLPLAKIVHQLNYERVILLHSHGIDEITLNYKTKIVEVKNGKIISYNLYPEDFGINRVKNFLFKKKTIQENYLDFKNICKGRGPIEYKYLIAMNAAILLKIFGYENLKLNTKICFEKIESGEINQHIKNISKEKNYDN</sequence>
<feature type="binding site" evidence="4">
    <location>
        <begin position="82"/>
        <end position="83"/>
    </location>
    <ligand>
        <name>5-phospho-alpha-D-ribose 1-diphosphate</name>
        <dbReference type="ChEBI" id="CHEBI:58017"/>
    </ligand>
</feature>
<accession>A0A4D6YM50</accession>
<comment type="pathway">
    <text evidence="4">Amino-acid biosynthesis; L-tryptophan biosynthesis; L-tryptophan from chorismate: step 2/5.</text>
</comment>
<comment type="cofactor">
    <cofactor evidence="4">
        <name>Mg(2+)</name>
        <dbReference type="ChEBI" id="CHEBI:18420"/>
    </cofactor>
    <text evidence="4">Binds 2 magnesium ions per monomer.</text>
</comment>
<keyword evidence="7" id="KW-1185">Reference proteome</keyword>
<organism evidence="6 7">
    <name type="scientific">Buchnera aphidicola</name>
    <name type="common">Therioaphis trifolii</name>
    <dbReference type="NCBI Taxonomy" id="1241884"/>
    <lineage>
        <taxon>Bacteria</taxon>
        <taxon>Pseudomonadati</taxon>
        <taxon>Pseudomonadota</taxon>
        <taxon>Gammaproteobacteria</taxon>
        <taxon>Enterobacterales</taxon>
        <taxon>Erwiniaceae</taxon>
        <taxon>Buchnera</taxon>
    </lineage>
</organism>
<feature type="binding site" evidence="4">
    <location>
        <position position="110"/>
    </location>
    <ligand>
        <name>anthranilate</name>
        <dbReference type="ChEBI" id="CHEBI:16567"/>
        <label>1</label>
    </ligand>
</feature>
<dbReference type="InterPro" id="IPR036320">
    <property type="entry name" value="Glycosyl_Trfase_fam3_N_dom_sf"/>
</dbReference>
<dbReference type="Gene3D" id="3.40.1030.10">
    <property type="entry name" value="Nucleoside phosphorylase/phosphoribosyltransferase catalytic domain"/>
    <property type="match status" value="1"/>
</dbReference>
<comment type="subunit">
    <text evidence="4">Homodimer.</text>
</comment>
<feature type="domain" description="Glycosyl transferase family 3" evidence="5">
    <location>
        <begin position="74"/>
        <end position="320"/>
    </location>
</feature>
<feature type="binding site" evidence="4">
    <location>
        <position position="223"/>
    </location>
    <ligand>
        <name>Mg(2+)</name>
        <dbReference type="ChEBI" id="CHEBI:18420"/>
        <label>2</label>
    </ligand>
</feature>
<dbReference type="InterPro" id="IPR000312">
    <property type="entry name" value="Glycosyl_Trfase_fam3"/>
</dbReference>
<keyword evidence="1 4" id="KW-0328">Glycosyltransferase</keyword>